<sequence>MKFLQTELFGEVFAPESFLELTELVIINNSGRYNNVRLWRGQSNIDWPIHSGAYRKLINSKPNILENDIINYEESLIKQARHKGYGKLYGNEISDSELLAKLQHHGAATRLVDFSKNSLVGLWFCVQANQDKTGLLLGVHTNFVGGGIEGVLDDRDYSDLTKDLSKYDHPMFIETPVVSKRIAAQHGVFLYSDVSGIKSGSLKLPKENNANLSIAITAKLKLECRKILIDCFDIRNETLFPDLDGFSNANSTNSDSNDMFRW</sequence>
<dbReference type="EMBL" id="CP026520">
    <property type="protein sequence ID" value="QAV18844.1"/>
    <property type="molecule type" value="Genomic_DNA"/>
</dbReference>
<protein>
    <submittedName>
        <fullName evidence="3">FRG domain-containing protein</fullName>
    </submittedName>
</protein>
<feature type="domain" description="FRG" evidence="1">
    <location>
        <begin position="33"/>
        <end position="137"/>
    </location>
</feature>
<organism evidence="3 4">
    <name type="scientific">Paenibacillus chitinolyticus</name>
    <dbReference type="NCBI Taxonomy" id="79263"/>
    <lineage>
        <taxon>Bacteria</taxon>
        <taxon>Bacillati</taxon>
        <taxon>Bacillota</taxon>
        <taxon>Bacilli</taxon>
        <taxon>Bacillales</taxon>
        <taxon>Paenibacillaceae</taxon>
        <taxon>Paenibacillus</taxon>
    </lineage>
</organism>
<evidence type="ECO:0000313" key="2">
    <source>
        <dbReference type="EMBL" id="MCY9599654.1"/>
    </source>
</evidence>
<dbReference type="OrthoDB" id="9816036at2"/>
<proteinExistence type="predicted"/>
<dbReference type="AlphaFoldDB" id="A0A410WWU8"/>
<gene>
    <name evidence="2" type="ORF">M5X16_28315</name>
    <name evidence="3" type="ORF">PC41400_14610</name>
</gene>
<dbReference type="KEGG" id="pchi:PC41400_14610"/>
<reference evidence="3 4" key="1">
    <citation type="submission" date="2018-01" db="EMBL/GenBank/DDBJ databases">
        <title>The whole genome sequencing and assembly of Paenibacillus chitinolyticus KCCM 41400 strain.</title>
        <authorList>
            <person name="Kim J.-Y."/>
            <person name="Park M.-K."/>
            <person name="Lee Y.-J."/>
            <person name="Yi H."/>
            <person name="Bahn Y.-S."/>
            <person name="Kim J.F."/>
            <person name="Lee D.-W."/>
        </authorList>
    </citation>
    <scope>NUCLEOTIDE SEQUENCE [LARGE SCALE GENOMIC DNA]</scope>
    <source>
        <strain evidence="3 4">KCCM 41400</strain>
    </source>
</reference>
<accession>A0A410WWU8</accession>
<evidence type="ECO:0000313" key="3">
    <source>
        <dbReference type="EMBL" id="QAV18844.1"/>
    </source>
</evidence>
<dbReference type="RefSeq" id="WP_042227670.1">
    <property type="nucleotide sequence ID" value="NZ_CP026520.1"/>
</dbReference>
<dbReference type="InterPro" id="IPR014966">
    <property type="entry name" value="FRG-dom"/>
</dbReference>
<keyword evidence="5" id="KW-1185">Reference proteome</keyword>
<name>A0A410WWU8_9BACL</name>
<reference evidence="2 5" key="2">
    <citation type="submission" date="2022-05" db="EMBL/GenBank/DDBJ databases">
        <title>Genome Sequencing of Bee-Associated Microbes.</title>
        <authorList>
            <person name="Dunlap C."/>
        </authorList>
    </citation>
    <scope>NUCLEOTIDE SEQUENCE [LARGE SCALE GENOMIC DNA]</scope>
    <source>
        <strain evidence="2 5">NRRL B-23120</strain>
    </source>
</reference>
<dbReference type="Pfam" id="PF08867">
    <property type="entry name" value="FRG"/>
    <property type="match status" value="1"/>
</dbReference>
<dbReference type="Proteomes" id="UP001527202">
    <property type="component" value="Unassembled WGS sequence"/>
</dbReference>
<dbReference type="Proteomes" id="UP000288943">
    <property type="component" value="Chromosome"/>
</dbReference>
<dbReference type="GeneID" id="95376045"/>
<dbReference type="EMBL" id="JAMDMJ010000053">
    <property type="protein sequence ID" value="MCY9599654.1"/>
    <property type="molecule type" value="Genomic_DNA"/>
</dbReference>
<dbReference type="SMART" id="SM00901">
    <property type="entry name" value="FRG"/>
    <property type="match status" value="1"/>
</dbReference>
<evidence type="ECO:0000313" key="5">
    <source>
        <dbReference type="Proteomes" id="UP001527202"/>
    </source>
</evidence>
<evidence type="ECO:0000259" key="1">
    <source>
        <dbReference type="SMART" id="SM00901"/>
    </source>
</evidence>
<evidence type="ECO:0000313" key="4">
    <source>
        <dbReference type="Proteomes" id="UP000288943"/>
    </source>
</evidence>